<accession>A0A7M5WWF1</accession>
<dbReference type="OrthoDB" id="6020543at2759"/>
<evidence type="ECO:0000313" key="2">
    <source>
        <dbReference type="Proteomes" id="UP000594262"/>
    </source>
</evidence>
<protein>
    <submittedName>
        <fullName evidence="1">Uncharacterized protein</fullName>
    </submittedName>
</protein>
<organism evidence="1 2">
    <name type="scientific">Clytia hemisphaerica</name>
    <dbReference type="NCBI Taxonomy" id="252671"/>
    <lineage>
        <taxon>Eukaryota</taxon>
        <taxon>Metazoa</taxon>
        <taxon>Cnidaria</taxon>
        <taxon>Hydrozoa</taxon>
        <taxon>Hydroidolina</taxon>
        <taxon>Leptothecata</taxon>
        <taxon>Obeliida</taxon>
        <taxon>Clytiidae</taxon>
        <taxon>Clytia</taxon>
    </lineage>
</organism>
<keyword evidence="2" id="KW-1185">Reference proteome</keyword>
<proteinExistence type="predicted"/>
<sequence>PGRIRETIKTLQKFWTLTLDIKPTGITSSQDTSIFYAVPKVGTKKYSILIERGSTKLKICAPSPVNCRTLPNAIPLNKFTNIKIQQIPNGSNSKFLVFVSGENVLTLTQGDPQVLNDFVVYESDPSVPVAQAQTRNYKWKS</sequence>
<dbReference type="AlphaFoldDB" id="A0A7M5WWF1"/>
<reference evidence="1" key="1">
    <citation type="submission" date="2021-01" db="UniProtKB">
        <authorList>
            <consortium name="EnsemblMetazoa"/>
        </authorList>
    </citation>
    <scope>IDENTIFICATION</scope>
</reference>
<evidence type="ECO:0000313" key="1">
    <source>
        <dbReference type="EnsemblMetazoa" id="CLYHEMP013782.4"/>
    </source>
</evidence>
<dbReference type="Proteomes" id="UP000594262">
    <property type="component" value="Unplaced"/>
</dbReference>
<name>A0A7M5WWF1_9CNID</name>
<dbReference type="EnsemblMetazoa" id="CLYHEMT013782.4">
    <property type="protein sequence ID" value="CLYHEMP013782.4"/>
    <property type="gene ID" value="CLYHEMG013782"/>
</dbReference>